<evidence type="ECO:0000313" key="1">
    <source>
        <dbReference type="EMBL" id="EWT04863.1"/>
    </source>
</evidence>
<keyword evidence="2" id="KW-1185">Reference proteome</keyword>
<dbReference type="SUPFAM" id="SSF56349">
    <property type="entry name" value="DNA breaking-rejoining enzymes"/>
    <property type="match status" value="1"/>
</dbReference>
<dbReference type="Proteomes" id="UP000019494">
    <property type="component" value="Unassembled WGS sequence"/>
</dbReference>
<name>W9GJ67_9MICO</name>
<proteinExistence type="predicted"/>
<reference evidence="2" key="1">
    <citation type="submission" date="2013-08" db="EMBL/GenBank/DDBJ databases">
        <title>Intrasporangium oryzae NRRL B-24470.</title>
        <authorList>
            <person name="Liu H."/>
            <person name="Wang G."/>
        </authorList>
    </citation>
    <scope>NUCLEOTIDE SEQUENCE [LARGE SCALE GENOMIC DNA]</scope>
    <source>
        <strain evidence="2">Q5-1</strain>
    </source>
</reference>
<dbReference type="RefSeq" id="WP_051518701.1">
    <property type="nucleotide sequence ID" value="NZ_AWQS01000175.1"/>
</dbReference>
<dbReference type="InterPro" id="IPR011010">
    <property type="entry name" value="DNA_brk_join_enz"/>
</dbReference>
<evidence type="ECO:0000313" key="2">
    <source>
        <dbReference type="Proteomes" id="UP000019494"/>
    </source>
</evidence>
<protein>
    <submittedName>
        <fullName evidence="1">Uncharacterized protein</fullName>
    </submittedName>
</protein>
<dbReference type="PATRIC" id="fig|584657.3.peg.3253"/>
<comment type="caution">
    <text evidence="1">The sequence shown here is derived from an EMBL/GenBank/DDBJ whole genome shotgun (WGS) entry which is preliminary data.</text>
</comment>
<sequence>MSTTLGFNERFRPPRTCFTCGVNRAAWTRPRVEYCYECMPGGPFTPPPCERCGSSAYFNQGRCELCHPGSPRYPGACKDCLAWGVCRQNNWLCWACRWWRQHYPVGDCVYCGRHVTIGVQGACRLCLESARRVTEPGTAPDPADGVRYGLQLFFANMPAPRKPKRSTSGIRALRKALAAQVDRQANWDQPELFHLDPDPELLRQATTAGAREWTYRTDTIVFAHAERFGWSERQTNQVRRSLKMIQLIRPDGATQVRASEVLRLSGYDTNTNRVSTLDVLAEAGFLIDDQVPHIVRYFDARTAGLPETMTSQLAVWFDLMRHGSTIPPRRKSRDDNTTRTLILGIMPILHAWANAGIDSLAQVTRRMIADSLPAEPSQRHWADRGLRSVFAVMKARKLVFTDPIRNLPIVNTRTTIPMPLDAAAIRAALNHPDPATALGVAIVSFHGLTNGQTRAIQLTDVVDGRLTLYDGRSIPLAEPVRVRLAAWLDYRAQRWPATINPHLFLTQQTAPRLSAPGHSFPWKKAGLNPQSLRTDRILQEIYATGGDVRRICDLFGIGIEAALRYATNLGHAAFREQIPAPARALDGD</sequence>
<dbReference type="AlphaFoldDB" id="W9GJ67"/>
<accession>W9GJ67</accession>
<dbReference type="GO" id="GO:0003677">
    <property type="term" value="F:DNA binding"/>
    <property type="evidence" value="ECO:0007669"/>
    <property type="project" value="InterPro"/>
</dbReference>
<gene>
    <name evidence="1" type="ORF">N864_09165</name>
</gene>
<organism evidence="1 2">
    <name type="scientific">Intrasporangium chromatireducens Q5-1</name>
    <dbReference type="NCBI Taxonomy" id="584657"/>
    <lineage>
        <taxon>Bacteria</taxon>
        <taxon>Bacillati</taxon>
        <taxon>Actinomycetota</taxon>
        <taxon>Actinomycetes</taxon>
        <taxon>Micrococcales</taxon>
        <taxon>Intrasporangiaceae</taxon>
        <taxon>Intrasporangium</taxon>
    </lineage>
</organism>
<dbReference type="EMBL" id="AWQS01000175">
    <property type="protein sequence ID" value="EWT04863.1"/>
    <property type="molecule type" value="Genomic_DNA"/>
</dbReference>